<organism evidence="2 3">
    <name type="scientific">Mortierella alpina</name>
    <name type="common">Oleaginous fungus</name>
    <name type="synonym">Mortierella renispora</name>
    <dbReference type="NCBI Taxonomy" id="64518"/>
    <lineage>
        <taxon>Eukaryota</taxon>
        <taxon>Fungi</taxon>
        <taxon>Fungi incertae sedis</taxon>
        <taxon>Mucoromycota</taxon>
        <taxon>Mortierellomycotina</taxon>
        <taxon>Mortierellomycetes</taxon>
        <taxon>Mortierellales</taxon>
        <taxon>Mortierellaceae</taxon>
        <taxon>Mortierella</taxon>
    </lineage>
</organism>
<sequence length="253" mass="28000">SIKKYLEFLTKTPGAMEGSKTDHTLYFLKKYGGKAGAQASDRSQGKPKSDYSDRAHAPAQGKRSAGGSDSKDRGYKKPRFGVRREVCIYSPRCKDMKLRHEKEDCYHWQNDQAKKNSRDGRPNGQSSQSRDGPKYQKTVGAFTKISEDTQMEGIELNKHSMFSSYSSLPYVCLKEAYAFKDAAPGDNRIAVPMSIMGAMCTALLDPGATTSLISKELADDLAIRYYNMPNDSIAMIEAGSSTQSLITCDKVQL</sequence>
<evidence type="ECO:0000256" key="1">
    <source>
        <dbReference type="SAM" id="MobiDB-lite"/>
    </source>
</evidence>
<evidence type="ECO:0008006" key="4">
    <source>
        <dbReference type="Google" id="ProtNLM"/>
    </source>
</evidence>
<feature type="non-terminal residue" evidence="2">
    <location>
        <position position="253"/>
    </location>
</feature>
<dbReference type="AlphaFoldDB" id="A0A9P6LUB0"/>
<feature type="compositionally biased region" description="Basic and acidic residues" evidence="1">
    <location>
        <begin position="43"/>
        <end position="56"/>
    </location>
</feature>
<name>A0A9P6LUB0_MORAP</name>
<reference evidence="2" key="1">
    <citation type="journal article" date="2020" name="Fungal Divers.">
        <title>Resolving the Mortierellaceae phylogeny through synthesis of multi-gene phylogenetics and phylogenomics.</title>
        <authorList>
            <person name="Vandepol N."/>
            <person name="Liber J."/>
            <person name="Desiro A."/>
            <person name="Na H."/>
            <person name="Kennedy M."/>
            <person name="Barry K."/>
            <person name="Grigoriev I.V."/>
            <person name="Miller A.N."/>
            <person name="O'Donnell K."/>
            <person name="Stajich J.E."/>
            <person name="Bonito G."/>
        </authorList>
    </citation>
    <scope>NUCLEOTIDE SEQUENCE</scope>
    <source>
        <strain evidence="2">CK1249</strain>
    </source>
</reference>
<feature type="region of interest" description="Disordered" evidence="1">
    <location>
        <begin position="33"/>
        <end position="76"/>
    </location>
</feature>
<dbReference type="EMBL" id="JAAAHY010003309">
    <property type="protein sequence ID" value="KAF9943088.1"/>
    <property type="molecule type" value="Genomic_DNA"/>
</dbReference>
<evidence type="ECO:0000313" key="2">
    <source>
        <dbReference type="EMBL" id="KAF9943088.1"/>
    </source>
</evidence>
<feature type="non-terminal residue" evidence="2">
    <location>
        <position position="1"/>
    </location>
</feature>
<dbReference type="InterPro" id="IPR021109">
    <property type="entry name" value="Peptidase_aspartic_dom_sf"/>
</dbReference>
<gene>
    <name evidence="2" type="ORF">BGZ70_006033</name>
</gene>
<evidence type="ECO:0000313" key="3">
    <source>
        <dbReference type="Proteomes" id="UP000738359"/>
    </source>
</evidence>
<dbReference type="Proteomes" id="UP000738359">
    <property type="component" value="Unassembled WGS sequence"/>
</dbReference>
<proteinExistence type="predicted"/>
<accession>A0A9P6LUB0</accession>
<comment type="caution">
    <text evidence="2">The sequence shown here is derived from an EMBL/GenBank/DDBJ whole genome shotgun (WGS) entry which is preliminary data.</text>
</comment>
<dbReference type="Gene3D" id="2.40.70.10">
    <property type="entry name" value="Acid Proteases"/>
    <property type="match status" value="1"/>
</dbReference>
<feature type="region of interest" description="Disordered" evidence="1">
    <location>
        <begin position="110"/>
        <end position="136"/>
    </location>
</feature>
<feature type="compositionally biased region" description="Basic and acidic residues" evidence="1">
    <location>
        <begin position="110"/>
        <end position="121"/>
    </location>
</feature>
<keyword evidence="3" id="KW-1185">Reference proteome</keyword>
<protein>
    <recommendedName>
        <fullName evidence="4">Peptidase A2 domain-containing protein</fullName>
    </recommendedName>
</protein>
<dbReference type="OrthoDB" id="2392608at2759"/>